<evidence type="ECO:0000313" key="2">
    <source>
        <dbReference type="EMBL" id="RXG30973.1"/>
    </source>
</evidence>
<keyword evidence="5" id="KW-1185">Reference proteome</keyword>
<accession>A0A1M5VNC6</accession>
<dbReference type="Gene3D" id="3.40.30.10">
    <property type="entry name" value="Glutaredoxin"/>
    <property type="match status" value="1"/>
</dbReference>
<dbReference type="Proteomes" id="UP000290037">
    <property type="component" value="Unassembled WGS sequence"/>
</dbReference>
<evidence type="ECO:0000313" key="3">
    <source>
        <dbReference type="EMBL" id="SHH76423.1"/>
    </source>
</evidence>
<dbReference type="PROSITE" id="PS00194">
    <property type="entry name" value="THIOREDOXIN_1"/>
    <property type="match status" value="1"/>
</dbReference>
<reference evidence="2 5" key="3">
    <citation type="submission" date="2018-07" db="EMBL/GenBank/DDBJ databases">
        <title>Leeuwenhoekiella genomics.</title>
        <authorList>
            <person name="Tahon G."/>
            <person name="Willems A."/>
        </authorList>
    </citation>
    <scope>NUCLEOTIDE SEQUENCE [LARGE SCALE GENOMIC DNA]</scope>
    <source>
        <strain evidence="2 5">LMG 24856</strain>
    </source>
</reference>
<dbReference type="EMBL" id="QOVN01000001">
    <property type="protein sequence ID" value="RXG30973.1"/>
    <property type="molecule type" value="Genomic_DNA"/>
</dbReference>
<gene>
    <name evidence="2" type="ORF">DSM01_109</name>
    <name evidence="3" type="ORF">SAMN04487999_0817</name>
</gene>
<protein>
    <submittedName>
        <fullName evidence="2 3">Thioredoxin-like</fullName>
    </submittedName>
</protein>
<dbReference type="Proteomes" id="UP000184240">
    <property type="component" value="Unassembled WGS sequence"/>
</dbReference>
<reference evidence="4" key="1">
    <citation type="submission" date="2016-11" db="EMBL/GenBank/DDBJ databases">
        <authorList>
            <person name="Varghese N."/>
            <person name="Submissions S."/>
        </authorList>
    </citation>
    <scope>NUCLEOTIDE SEQUENCE [LARGE SCALE GENOMIC DNA]</scope>
    <source>
        <strain evidence="4">DSM 19859</strain>
    </source>
</reference>
<evidence type="ECO:0000256" key="1">
    <source>
        <dbReference type="ARBA" id="ARBA00023284"/>
    </source>
</evidence>
<dbReference type="InterPro" id="IPR036249">
    <property type="entry name" value="Thioredoxin-like_sf"/>
</dbReference>
<dbReference type="SUPFAM" id="SSF52833">
    <property type="entry name" value="Thioredoxin-like"/>
    <property type="match status" value="1"/>
</dbReference>
<evidence type="ECO:0000313" key="4">
    <source>
        <dbReference type="Proteomes" id="UP000184240"/>
    </source>
</evidence>
<organism evidence="3 4">
    <name type="scientific">Leeuwenhoekiella palythoae</name>
    <dbReference type="NCBI Taxonomy" id="573501"/>
    <lineage>
        <taxon>Bacteria</taxon>
        <taxon>Pseudomonadati</taxon>
        <taxon>Bacteroidota</taxon>
        <taxon>Flavobacteriia</taxon>
        <taxon>Flavobacteriales</taxon>
        <taxon>Flavobacteriaceae</taxon>
        <taxon>Leeuwenhoekiella</taxon>
    </lineage>
</organism>
<evidence type="ECO:0000313" key="5">
    <source>
        <dbReference type="Proteomes" id="UP000290037"/>
    </source>
</evidence>
<dbReference type="OrthoDB" id="9811036at2"/>
<dbReference type="EMBL" id="FQXT01000002">
    <property type="protein sequence ID" value="SHH76423.1"/>
    <property type="molecule type" value="Genomic_DNA"/>
</dbReference>
<dbReference type="InterPro" id="IPR017937">
    <property type="entry name" value="Thioredoxin_CS"/>
</dbReference>
<proteinExistence type="predicted"/>
<dbReference type="AlphaFoldDB" id="A0A1M5VNC6"/>
<keyword evidence="1" id="KW-0676">Redox-active center</keyword>
<dbReference type="RefSeq" id="WP_072980704.1">
    <property type="nucleotide sequence ID" value="NZ_FQXT01000002.1"/>
</dbReference>
<dbReference type="Pfam" id="PF13899">
    <property type="entry name" value="Thioredoxin_7"/>
    <property type="match status" value="1"/>
</dbReference>
<dbReference type="STRING" id="573501.SAMN04487999_0817"/>
<reference evidence="3" key="2">
    <citation type="submission" date="2016-11" db="EMBL/GenBank/DDBJ databases">
        <authorList>
            <person name="Jaros S."/>
            <person name="Januszkiewicz K."/>
            <person name="Wedrychowicz H."/>
        </authorList>
    </citation>
    <scope>NUCLEOTIDE SEQUENCE [LARGE SCALE GENOMIC DNA]</scope>
    <source>
        <strain evidence="3">DSM 19859</strain>
    </source>
</reference>
<name>A0A1M5VNC6_9FLAO</name>
<sequence>MKQLIFFLFLSCGSLIAQKSDQQINWLSWEELEEALTENPKKTLVFFHADWCAYCKKIDRVVFTKPEVIAKVNRDFYAVRMNAETTDTITFDGKVFTNPLAKTQRNAVHQLAALLGSREDQDFSLPVTLIFDKQFKVKRRIFEYYTSKELLKYLNQ</sequence>